<proteinExistence type="inferred from homology"/>
<comment type="similarity">
    <text evidence="1">Belongs to the RMD1/sif2 family.</text>
</comment>
<protein>
    <submittedName>
        <fullName evidence="5">4483_t:CDS:1</fullName>
    </submittedName>
</protein>
<feature type="region of interest" description="Disordered" evidence="2">
    <location>
        <begin position="1"/>
        <end position="67"/>
    </location>
</feature>
<comment type="caution">
    <text evidence="5">The sequence shown here is derived from an EMBL/GenBank/DDBJ whole genome shotgun (WGS) entry which is preliminary data.</text>
</comment>
<dbReference type="GO" id="GO:0005739">
    <property type="term" value="C:mitochondrion"/>
    <property type="evidence" value="ECO:0007669"/>
    <property type="project" value="UniProtKB-ARBA"/>
</dbReference>
<dbReference type="EMBL" id="CAJVPI010000586">
    <property type="protein sequence ID" value="CAG8552776.1"/>
    <property type="molecule type" value="Genomic_DNA"/>
</dbReference>
<feature type="compositionally biased region" description="Low complexity" evidence="2">
    <location>
        <begin position="52"/>
        <end position="67"/>
    </location>
</feature>
<dbReference type="Pfam" id="PF02582">
    <property type="entry name" value="DUF155"/>
    <property type="match status" value="1"/>
</dbReference>
<name>A0A9N9B4G2_9GLOM</name>
<reference evidence="5" key="1">
    <citation type="submission" date="2021-06" db="EMBL/GenBank/DDBJ databases">
        <authorList>
            <person name="Kallberg Y."/>
            <person name="Tangrot J."/>
            <person name="Rosling A."/>
        </authorList>
    </citation>
    <scope>NUCLEOTIDE SEQUENCE</scope>
    <source>
        <strain evidence="5">BR232B</strain>
    </source>
</reference>
<dbReference type="PANTHER" id="PTHR16255:SF4">
    <property type="entry name" value="SPORULATION PROTEIN RMD8"/>
    <property type="match status" value="1"/>
</dbReference>
<keyword evidence="3" id="KW-0812">Transmembrane</keyword>
<dbReference type="OrthoDB" id="18302at2759"/>
<keyword evidence="3" id="KW-1133">Transmembrane helix</keyword>
<dbReference type="Proteomes" id="UP000789739">
    <property type="component" value="Unassembled WGS sequence"/>
</dbReference>
<evidence type="ECO:0000313" key="6">
    <source>
        <dbReference type="Proteomes" id="UP000789739"/>
    </source>
</evidence>
<feature type="compositionally biased region" description="Low complexity" evidence="2">
    <location>
        <begin position="7"/>
        <end position="34"/>
    </location>
</feature>
<dbReference type="AlphaFoldDB" id="A0A9N9B4G2"/>
<evidence type="ECO:0000256" key="3">
    <source>
        <dbReference type="SAM" id="Phobius"/>
    </source>
</evidence>
<dbReference type="InterPro" id="IPR051624">
    <property type="entry name" value="RMD1/Sad1-interacting"/>
</dbReference>
<evidence type="ECO:0000256" key="1">
    <source>
        <dbReference type="ARBA" id="ARBA00008306"/>
    </source>
</evidence>
<accession>A0A9N9B4G2</accession>
<sequence>MSTHAQSSTSTSTPLLPSPQLAPNTHSTTSTTNHQPPMVRFKSDFDTNPNVSSSDSTSTDSPATSTTPLLSANATLQFSLSRPKVVTIPVRTTKTSQKLVLLPEQADKVSSDAAATREEEVEPQSPLVMRPSIDTWGRTDAERMSKEARQSRCPRVTAYCTADGYYLNRLTKFLKKEHNVHPRLYDECLYAQYFFPLTLGHSTLLCSSTSRKSSDGHSIMDKRIDQYEMQSGTNQYFDQYDIDESTNETCEQLAGSNNTTPNHYAIPSPELNIGEVFFFDYGVVVCWNLTNEQEIMLLRDLVTSGVLIRPLKEVIEPETFHFQYDFKSGRQPRIYNDMITLKSGNHMNKLTISHAISQSTKLTLYEWQMEDTIERTKPIPKMLAKNGRLDLDRTTITKLTGEMYKLRMNVNLISNVLDTPEIFWSEPSLEPLYNAIRAYLEISQRTKILNERVNVISDLLDMLRKDIGVSNMRRITWIIIWLIVVAVFVAIGEIATKMHIYTNKYDNANRAYKQSVESLNL</sequence>
<organism evidence="5 6">
    <name type="scientific">Paraglomus brasilianum</name>
    <dbReference type="NCBI Taxonomy" id="144538"/>
    <lineage>
        <taxon>Eukaryota</taxon>
        <taxon>Fungi</taxon>
        <taxon>Fungi incertae sedis</taxon>
        <taxon>Mucoromycota</taxon>
        <taxon>Glomeromycotina</taxon>
        <taxon>Glomeromycetes</taxon>
        <taxon>Paraglomerales</taxon>
        <taxon>Paraglomeraceae</taxon>
        <taxon>Paraglomus</taxon>
    </lineage>
</organism>
<feature type="transmembrane region" description="Helical" evidence="3">
    <location>
        <begin position="475"/>
        <end position="495"/>
    </location>
</feature>
<keyword evidence="6" id="KW-1185">Reference proteome</keyword>
<evidence type="ECO:0000256" key="2">
    <source>
        <dbReference type="SAM" id="MobiDB-lite"/>
    </source>
</evidence>
<evidence type="ECO:0000259" key="4">
    <source>
        <dbReference type="Pfam" id="PF02582"/>
    </source>
</evidence>
<feature type="domain" description="DUF155" evidence="4">
    <location>
        <begin position="276"/>
        <end position="450"/>
    </location>
</feature>
<gene>
    <name evidence="5" type="ORF">PBRASI_LOCUS5178</name>
</gene>
<evidence type="ECO:0000313" key="5">
    <source>
        <dbReference type="EMBL" id="CAG8552776.1"/>
    </source>
</evidence>
<dbReference type="InterPro" id="IPR003734">
    <property type="entry name" value="DUF155"/>
</dbReference>
<keyword evidence="3" id="KW-0472">Membrane</keyword>
<dbReference type="PANTHER" id="PTHR16255">
    <property type="entry name" value="REQUIRED FOR MEIOTIC NUCLEAR DIVISION PROTEIN 1 HOMOLOG"/>
    <property type="match status" value="1"/>
</dbReference>